<accession>M2V3L6</accession>
<evidence type="ECO:0000256" key="1">
    <source>
        <dbReference type="SAM" id="SignalP"/>
    </source>
</evidence>
<dbReference type="OrthoDB" id="4500945at2759"/>
<dbReference type="AlphaFoldDB" id="M2V3L6"/>
<feature type="chain" id="PRO_5004027857" description="Extracellular membrane protein CFEM domain-containing protein" evidence="1">
    <location>
        <begin position="19"/>
        <end position="125"/>
    </location>
</feature>
<proteinExistence type="predicted"/>
<keyword evidence="1" id="KW-0732">Signal</keyword>
<organism evidence="2 3">
    <name type="scientific">Cochliobolus heterostrophus (strain C5 / ATCC 48332 / race O)</name>
    <name type="common">Southern corn leaf blight fungus</name>
    <name type="synonym">Bipolaris maydis</name>
    <dbReference type="NCBI Taxonomy" id="701091"/>
    <lineage>
        <taxon>Eukaryota</taxon>
        <taxon>Fungi</taxon>
        <taxon>Dikarya</taxon>
        <taxon>Ascomycota</taxon>
        <taxon>Pezizomycotina</taxon>
        <taxon>Dothideomycetes</taxon>
        <taxon>Pleosporomycetidae</taxon>
        <taxon>Pleosporales</taxon>
        <taxon>Pleosporineae</taxon>
        <taxon>Pleosporaceae</taxon>
        <taxon>Bipolaris</taxon>
    </lineage>
</organism>
<reference evidence="3" key="2">
    <citation type="journal article" date="2013" name="PLoS Genet.">
        <title>Comparative genome structure, secondary metabolite, and effector coding capacity across Cochliobolus pathogens.</title>
        <authorList>
            <person name="Condon B.J."/>
            <person name="Leng Y."/>
            <person name="Wu D."/>
            <person name="Bushley K.E."/>
            <person name="Ohm R.A."/>
            <person name="Otillar R."/>
            <person name="Martin J."/>
            <person name="Schackwitz W."/>
            <person name="Grimwood J."/>
            <person name="MohdZainudin N."/>
            <person name="Xue C."/>
            <person name="Wang R."/>
            <person name="Manning V.A."/>
            <person name="Dhillon B."/>
            <person name="Tu Z.J."/>
            <person name="Steffenson B.J."/>
            <person name="Salamov A."/>
            <person name="Sun H."/>
            <person name="Lowry S."/>
            <person name="LaButti K."/>
            <person name="Han J."/>
            <person name="Copeland A."/>
            <person name="Lindquist E."/>
            <person name="Barry K."/>
            <person name="Schmutz J."/>
            <person name="Baker S.E."/>
            <person name="Ciuffetti L.M."/>
            <person name="Grigoriev I.V."/>
            <person name="Zhong S."/>
            <person name="Turgeon B.G."/>
        </authorList>
    </citation>
    <scope>NUCLEOTIDE SEQUENCE [LARGE SCALE GENOMIC DNA]</scope>
    <source>
        <strain evidence="3">C5 / ATCC 48332 / race O</strain>
    </source>
</reference>
<sequence length="125" mass="13217">MQFTTINLLLCAALTVSAAPGPDLLSKRTCGTLTGTELKVCQDACKVTCDAVTGLIAKKLCKSACDAPPLARREAEAIEERSVGKEVCDAACDVTCNSTVLALDQLECVKVCVSHIYICGKRSTY</sequence>
<dbReference type="Proteomes" id="UP000016936">
    <property type="component" value="Unassembled WGS sequence"/>
</dbReference>
<gene>
    <name evidence="2" type="ORF">COCHEDRAFT_1091293</name>
</gene>
<dbReference type="HOGENOM" id="CLU_1960931_0_0_1"/>
<keyword evidence="3" id="KW-1185">Reference proteome</keyword>
<evidence type="ECO:0008006" key="4">
    <source>
        <dbReference type="Google" id="ProtNLM"/>
    </source>
</evidence>
<dbReference type="EMBL" id="KB445571">
    <property type="protein sequence ID" value="EMD94602.1"/>
    <property type="molecule type" value="Genomic_DNA"/>
</dbReference>
<feature type="signal peptide" evidence="1">
    <location>
        <begin position="1"/>
        <end position="18"/>
    </location>
</feature>
<evidence type="ECO:0000313" key="2">
    <source>
        <dbReference type="EMBL" id="EMD94602.1"/>
    </source>
</evidence>
<dbReference type="OMA" id="CNIACDV"/>
<name>M2V3L6_COCH5</name>
<protein>
    <recommendedName>
        <fullName evidence="4">Extracellular membrane protein CFEM domain-containing protein</fullName>
    </recommendedName>
</protein>
<evidence type="ECO:0000313" key="3">
    <source>
        <dbReference type="Proteomes" id="UP000016936"/>
    </source>
</evidence>
<reference evidence="2 3" key="1">
    <citation type="journal article" date="2012" name="PLoS Pathog.">
        <title>Diverse lifestyles and strategies of plant pathogenesis encoded in the genomes of eighteen Dothideomycetes fungi.</title>
        <authorList>
            <person name="Ohm R.A."/>
            <person name="Feau N."/>
            <person name="Henrissat B."/>
            <person name="Schoch C.L."/>
            <person name="Horwitz B.A."/>
            <person name="Barry K.W."/>
            <person name="Condon B.J."/>
            <person name="Copeland A.C."/>
            <person name="Dhillon B."/>
            <person name="Glaser F."/>
            <person name="Hesse C.N."/>
            <person name="Kosti I."/>
            <person name="LaButti K."/>
            <person name="Lindquist E.A."/>
            <person name="Lucas S."/>
            <person name="Salamov A.A."/>
            <person name="Bradshaw R.E."/>
            <person name="Ciuffetti L."/>
            <person name="Hamelin R.C."/>
            <person name="Kema G.H.J."/>
            <person name="Lawrence C."/>
            <person name="Scott J.A."/>
            <person name="Spatafora J.W."/>
            <person name="Turgeon B.G."/>
            <person name="de Wit P.J.G.M."/>
            <person name="Zhong S."/>
            <person name="Goodwin S.B."/>
            <person name="Grigoriev I.V."/>
        </authorList>
    </citation>
    <scope>NUCLEOTIDE SEQUENCE [LARGE SCALE GENOMIC DNA]</scope>
    <source>
        <strain evidence="3">C5 / ATCC 48332 / race O</strain>
    </source>
</reference>